<evidence type="ECO:0008006" key="3">
    <source>
        <dbReference type="Google" id="ProtNLM"/>
    </source>
</evidence>
<dbReference type="EMBL" id="JBHSNF010000004">
    <property type="protein sequence ID" value="MFC5527380.1"/>
    <property type="molecule type" value="Genomic_DNA"/>
</dbReference>
<dbReference type="InterPro" id="IPR045808">
    <property type="entry name" value="Hr_FBXL5"/>
</dbReference>
<evidence type="ECO:0000313" key="2">
    <source>
        <dbReference type="Proteomes" id="UP001596114"/>
    </source>
</evidence>
<sequence>MQSSSSLAVATQPAAARYNMYGFIHKALRAFMSDTLTRLGRMDVMDAEDVAASLGQTRDLLHFCRAHLEHENRFVHPALEAREPGSTRRIAGEHVHHEDDIELLLGRVDSLERLDDDATAAGAAATRLYRDMAVFAGGNFEHMDYEEREHNATLWAHYSDAELQAIEGALVASLPPETAMLSMRWMIPAISHAERVQLLGGIRANAPAEVLSGVLNLARARLDERDWSRLAAALELSPVGVA</sequence>
<dbReference type="CDD" id="cd12109">
    <property type="entry name" value="Hr_FBXL5"/>
    <property type="match status" value="1"/>
</dbReference>
<evidence type="ECO:0000313" key="1">
    <source>
        <dbReference type="EMBL" id="MFC5527380.1"/>
    </source>
</evidence>
<keyword evidence="2" id="KW-1185">Reference proteome</keyword>
<dbReference type="Proteomes" id="UP001596114">
    <property type="component" value="Unassembled WGS sequence"/>
</dbReference>
<reference evidence="2" key="1">
    <citation type="journal article" date="2019" name="Int. J. Syst. Evol. Microbiol.">
        <title>The Global Catalogue of Microorganisms (GCM) 10K type strain sequencing project: providing services to taxonomists for standard genome sequencing and annotation.</title>
        <authorList>
            <consortium name="The Broad Institute Genomics Platform"/>
            <consortium name="The Broad Institute Genome Sequencing Center for Infectious Disease"/>
            <person name="Wu L."/>
            <person name="Ma J."/>
        </authorList>
    </citation>
    <scope>NUCLEOTIDE SEQUENCE [LARGE SCALE GENOMIC DNA]</scope>
    <source>
        <strain evidence="2">CGMCC 1.16619</strain>
    </source>
</reference>
<dbReference type="Gene3D" id="1.20.120.520">
    <property type="entry name" value="nmb1532 protein domain like"/>
    <property type="match status" value="1"/>
</dbReference>
<proteinExistence type="predicted"/>
<name>A0ABW0QTB1_9GAMM</name>
<accession>A0ABW0QTB1</accession>
<gene>
    <name evidence="1" type="ORF">ACFPPA_16685</name>
</gene>
<protein>
    <recommendedName>
        <fullName evidence="3">Hemerythrin-like domain-containing protein</fullName>
    </recommendedName>
</protein>
<organism evidence="1 2">
    <name type="scientific">Rhodanobacter ginsengisoli</name>
    <dbReference type="NCBI Taxonomy" id="418646"/>
    <lineage>
        <taxon>Bacteria</taxon>
        <taxon>Pseudomonadati</taxon>
        <taxon>Pseudomonadota</taxon>
        <taxon>Gammaproteobacteria</taxon>
        <taxon>Lysobacterales</taxon>
        <taxon>Rhodanobacteraceae</taxon>
        <taxon>Rhodanobacter</taxon>
    </lineage>
</organism>
<comment type="caution">
    <text evidence="1">The sequence shown here is derived from an EMBL/GenBank/DDBJ whole genome shotgun (WGS) entry which is preliminary data.</text>
</comment>
<dbReference type="RefSeq" id="WP_377321966.1">
    <property type="nucleotide sequence ID" value="NZ_JBHSNF010000004.1"/>
</dbReference>